<dbReference type="InterPro" id="IPR029044">
    <property type="entry name" value="Nucleotide-diphossugar_trans"/>
</dbReference>
<protein>
    <recommendedName>
        <fullName evidence="1">Glycosyltransferase 2-like domain-containing protein</fullName>
    </recommendedName>
</protein>
<dbReference type="RefSeq" id="WP_137404621.1">
    <property type="nucleotide sequence ID" value="NZ_BMIU01000039.1"/>
</dbReference>
<dbReference type="PANTHER" id="PTHR43685:SF11">
    <property type="entry name" value="GLYCOSYLTRANSFERASE TAGX-RELATED"/>
    <property type="match status" value="1"/>
</dbReference>
<dbReference type="PANTHER" id="PTHR43685">
    <property type="entry name" value="GLYCOSYLTRANSFERASE"/>
    <property type="match status" value="1"/>
</dbReference>
<evidence type="ECO:0000313" key="3">
    <source>
        <dbReference type="Proteomes" id="UP000647339"/>
    </source>
</evidence>
<dbReference type="InterPro" id="IPR050834">
    <property type="entry name" value="Glycosyltransf_2"/>
</dbReference>
<name>A0ABQ1VDH7_9BACT</name>
<dbReference type="SUPFAM" id="SSF53448">
    <property type="entry name" value="Nucleotide-diphospho-sugar transferases"/>
    <property type="match status" value="1"/>
</dbReference>
<sequence>MLVSVISPVFNKGKYIKSTIESVISQSYDDWELLLIDDGSTDNSLNIASEIAKKDSRIKVYERKDYSDTKGANVCRNVGMNVSQGKFIIFLDSDDLLLPHCIEQRIKCIKDYPGYSSYIFNVAYCKGPKATPYAKEGPPPLEVKQYIGAKNKEDYFLRKFLKFDLPWHTSGPIWDKDFLLSISGFNEKIQRLQDPEIHIRALLSDRISVKYLMHKTEYDVLHRNDDDRVVWNKEEFLRKQLEAIYSFLLQTIPLISKKRGIVYLEYMQGYLWLAEKLIYRHIRNFNKYDDKSVLLSKMDEIYSDAQIEVLLNGGFKLKLNIYRFFFQSFFIKRKIPGFILYMIIKYNK</sequence>
<organism evidence="2 3">
    <name type="scientific">Echinicola rosea</name>
    <dbReference type="NCBI Taxonomy" id="1807691"/>
    <lineage>
        <taxon>Bacteria</taxon>
        <taxon>Pseudomonadati</taxon>
        <taxon>Bacteroidota</taxon>
        <taxon>Cytophagia</taxon>
        <taxon>Cytophagales</taxon>
        <taxon>Cyclobacteriaceae</taxon>
        <taxon>Echinicola</taxon>
    </lineage>
</organism>
<keyword evidence="3" id="KW-1185">Reference proteome</keyword>
<gene>
    <name evidence="2" type="ORF">GCM10011339_45000</name>
</gene>
<dbReference type="CDD" id="cd00761">
    <property type="entry name" value="Glyco_tranf_GTA_type"/>
    <property type="match status" value="1"/>
</dbReference>
<feature type="domain" description="Glycosyltransferase 2-like" evidence="1">
    <location>
        <begin position="4"/>
        <end position="129"/>
    </location>
</feature>
<dbReference type="EMBL" id="BMIU01000039">
    <property type="protein sequence ID" value="GGF51465.1"/>
    <property type="molecule type" value="Genomic_DNA"/>
</dbReference>
<evidence type="ECO:0000313" key="2">
    <source>
        <dbReference type="EMBL" id="GGF51465.1"/>
    </source>
</evidence>
<reference evidence="3" key="1">
    <citation type="journal article" date="2019" name="Int. J. Syst. Evol. Microbiol.">
        <title>The Global Catalogue of Microorganisms (GCM) 10K type strain sequencing project: providing services to taxonomists for standard genome sequencing and annotation.</title>
        <authorList>
            <consortium name="The Broad Institute Genomics Platform"/>
            <consortium name="The Broad Institute Genome Sequencing Center for Infectious Disease"/>
            <person name="Wu L."/>
            <person name="Ma J."/>
        </authorList>
    </citation>
    <scope>NUCLEOTIDE SEQUENCE [LARGE SCALE GENOMIC DNA]</scope>
    <source>
        <strain evidence="3">CGMCC 1.15407</strain>
    </source>
</reference>
<accession>A0ABQ1VDH7</accession>
<dbReference type="Pfam" id="PF00535">
    <property type="entry name" value="Glycos_transf_2"/>
    <property type="match status" value="1"/>
</dbReference>
<comment type="caution">
    <text evidence="2">The sequence shown here is derived from an EMBL/GenBank/DDBJ whole genome shotgun (WGS) entry which is preliminary data.</text>
</comment>
<proteinExistence type="predicted"/>
<dbReference type="Gene3D" id="3.90.550.10">
    <property type="entry name" value="Spore Coat Polysaccharide Biosynthesis Protein SpsA, Chain A"/>
    <property type="match status" value="1"/>
</dbReference>
<evidence type="ECO:0000259" key="1">
    <source>
        <dbReference type="Pfam" id="PF00535"/>
    </source>
</evidence>
<dbReference type="Proteomes" id="UP000647339">
    <property type="component" value="Unassembled WGS sequence"/>
</dbReference>
<dbReference type="InterPro" id="IPR001173">
    <property type="entry name" value="Glyco_trans_2-like"/>
</dbReference>